<evidence type="ECO:0000313" key="2">
    <source>
        <dbReference type="EMBL" id="MBP2365227.1"/>
    </source>
</evidence>
<keyword evidence="1" id="KW-1133">Transmembrane helix</keyword>
<feature type="transmembrane region" description="Helical" evidence="1">
    <location>
        <begin position="20"/>
        <end position="50"/>
    </location>
</feature>
<comment type="caution">
    <text evidence="2">The sequence shown here is derived from an EMBL/GenBank/DDBJ whole genome shotgun (WGS) entry which is preliminary data.</text>
</comment>
<organism evidence="2 3">
    <name type="scientific">Pseudonocardia parietis</name>
    <dbReference type="NCBI Taxonomy" id="570936"/>
    <lineage>
        <taxon>Bacteria</taxon>
        <taxon>Bacillati</taxon>
        <taxon>Actinomycetota</taxon>
        <taxon>Actinomycetes</taxon>
        <taxon>Pseudonocardiales</taxon>
        <taxon>Pseudonocardiaceae</taxon>
        <taxon>Pseudonocardia</taxon>
    </lineage>
</organism>
<evidence type="ECO:0000256" key="1">
    <source>
        <dbReference type="SAM" id="Phobius"/>
    </source>
</evidence>
<dbReference type="EMBL" id="JAGINU010000001">
    <property type="protein sequence ID" value="MBP2365227.1"/>
    <property type="molecule type" value="Genomic_DNA"/>
</dbReference>
<evidence type="ECO:0000313" key="3">
    <source>
        <dbReference type="Proteomes" id="UP001519295"/>
    </source>
</evidence>
<protein>
    <submittedName>
        <fullName evidence="2">Nitrate/nitrite transporter NarK</fullName>
    </submittedName>
</protein>
<keyword evidence="1" id="KW-0472">Membrane</keyword>
<keyword evidence="3" id="KW-1185">Reference proteome</keyword>
<sequence>MNTPKDVISMPAHNTQIGLLAGLLLGIAGVAGGFGGFLVALVLGAIGLVVGRWVDGGLDITELAERSGLTGRGRDRGRVR</sequence>
<dbReference type="Proteomes" id="UP001519295">
    <property type="component" value="Unassembled WGS sequence"/>
</dbReference>
<name>A0ABS4VMR9_9PSEU</name>
<proteinExistence type="predicted"/>
<accession>A0ABS4VMR9</accession>
<gene>
    <name evidence="2" type="ORF">JOF36_000923</name>
</gene>
<keyword evidence="1" id="KW-0812">Transmembrane</keyword>
<dbReference type="RefSeq" id="WP_372447362.1">
    <property type="nucleotide sequence ID" value="NZ_JAGINU010000001.1"/>
</dbReference>
<reference evidence="2 3" key="1">
    <citation type="submission" date="2021-03" db="EMBL/GenBank/DDBJ databases">
        <title>Sequencing the genomes of 1000 actinobacteria strains.</title>
        <authorList>
            <person name="Klenk H.-P."/>
        </authorList>
    </citation>
    <scope>NUCLEOTIDE SEQUENCE [LARGE SCALE GENOMIC DNA]</scope>
    <source>
        <strain evidence="2 3">DSM 45256</strain>
    </source>
</reference>